<dbReference type="PIRSF" id="PIRSF005917">
    <property type="entry name" value="MTase_YraL"/>
    <property type="match status" value="1"/>
</dbReference>
<evidence type="ECO:0000313" key="10">
    <source>
        <dbReference type="Proteomes" id="UP000242660"/>
    </source>
</evidence>
<dbReference type="NCBIfam" id="TIGR00096">
    <property type="entry name" value="16S rRNA (cytidine(1402)-2'-O)-methyltransferase"/>
    <property type="match status" value="1"/>
</dbReference>
<accession>A0ABX5FFE9</accession>
<comment type="subcellular location">
    <subcellularLocation>
        <location evidence="6">Cytoplasm</location>
    </subcellularLocation>
</comment>
<keyword evidence="10" id="KW-1185">Reference proteome</keyword>
<dbReference type="InterPro" id="IPR053910">
    <property type="entry name" value="RsmI_HTH"/>
</dbReference>
<dbReference type="EC" id="2.1.1.198" evidence="6"/>
<evidence type="ECO:0000256" key="6">
    <source>
        <dbReference type="HAMAP-Rule" id="MF_01877"/>
    </source>
</evidence>
<keyword evidence="1 6" id="KW-0963">Cytoplasm</keyword>
<feature type="domain" description="Tetrapyrrole methylase" evidence="7">
    <location>
        <begin position="18"/>
        <end position="217"/>
    </location>
</feature>
<dbReference type="InterPro" id="IPR000878">
    <property type="entry name" value="4pyrrol_Mease"/>
</dbReference>
<dbReference type="PROSITE" id="PS01296">
    <property type="entry name" value="RSMI"/>
    <property type="match status" value="1"/>
</dbReference>
<keyword evidence="3 6" id="KW-0489">Methyltransferase</keyword>
<proteinExistence type="inferred from homology"/>
<dbReference type="Pfam" id="PF23016">
    <property type="entry name" value="RsmI_C"/>
    <property type="match status" value="1"/>
</dbReference>
<dbReference type="InterPro" id="IPR008189">
    <property type="entry name" value="rRNA_ssu_MeTfrase_I"/>
</dbReference>
<dbReference type="InterPro" id="IPR018063">
    <property type="entry name" value="SAM_MeTrfase_RsmI_CS"/>
</dbReference>
<evidence type="ECO:0000256" key="3">
    <source>
        <dbReference type="ARBA" id="ARBA00022603"/>
    </source>
</evidence>
<comment type="catalytic activity">
    <reaction evidence="6">
        <text>cytidine(1402) in 16S rRNA + S-adenosyl-L-methionine = 2'-O-methylcytidine(1402) in 16S rRNA + S-adenosyl-L-homocysteine + H(+)</text>
        <dbReference type="Rhea" id="RHEA:42924"/>
        <dbReference type="Rhea" id="RHEA-COMP:10285"/>
        <dbReference type="Rhea" id="RHEA-COMP:10286"/>
        <dbReference type="ChEBI" id="CHEBI:15378"/>
        <dbReference type="ChEBI" id="CHEBI:57856"/>
        <dbReference type="ChEBI" id="CHEBI:59789"/>
        <dbReference type="ChEBI" id="CHEBI:74495"/>
        <dbReference type="ChEBI" id="CHEBI:82748"/>
        <dbReference type="EC" id="2.1.1.198"/>
    </reaction>
</comment>
<dbReference type="EMBL" id="MUHY01000001">
    <property type="protein sequence ID" value="PSB92451.1"/>
    <property type="molecule type" value="Genomic_DNA"/>
</dbReference>
<dbReference type="Gene3D" id="3.30.950.10">
    <property type="entry name" value="Methyltransferase, Cobalt-precorrin-4 Transmethylase, Domain 2"/>
    <property type="match status" value="1"/>
</dbReference>
<evidence type="ECO:0000256" key="4">
    <source>
        <dbReference type="ARBA" id="ARBA00022679"/>
    </source>
</evidence>
<dbReference type="InterPro" id="IPR014776">
    <property type="entry name" value="4pyrrole_Mease_sub2"/>
</dbReference>
<name>A0ABX5FFE9_9BURK</name>
<comment type="similarity">
    <text evidence="6">Belongs to the methyltransferase superfamily. RsmI family.</text>
</comment>
<dbReference type="PANTHER" id="PTHR46111:SF1">
    <property type="entry name" value="RIBOSOMAL RNA SMALL SUBUNIT METHYLTRANSFERASE I"/>
    <property type="match status" value="1"/>
</dbReference>
<dbReference type="InterPro" id="IPR035996">
    <property type="entry name" value="4pyrrol_Methylase_sf"/>
</dbReference>
<comment type="function">
    <text evidence="6">Catalyzes the 2'-O-methylation of the ribose of cytidine 1402 (C1402) in 16S rRNA.</text>
</comment>
<dbReference type="RefSeq" id="WP_106182763.1">
    <property type="nucleotide sequence ID" value="NZ_MUHY01000001.1"/>
</dbReference>
<dbReference type="PANTHER" id="PTHR46111">
    <property type="entry name" value="RIBOSOMAL RNA SMALL SUBUNIT METHYLTRANSFERASE I"/>
    <property type="match status" value="1"/>
</dbReference>
<evidence type="ECO:0000259" key="8">
    <source>
        <dbReference type="Pfam" id="PF23016"/>
    </source>
</evidence>
<evidence type="ECO:0000256" key="5">
    <source>
        <dbReference type="ARBA" id="ARBA00022691"/>
    </source>
</evidence>
<reference evidence="9 10" key="1">
    <citation type="journal article" date="2017" name="Front. Microbiol.">
        <title>Genome of Ca. Pandoraea novymonadis, an Endosymbiotic Bacterium of the Trypanosomatid Novymonas esmeraldas.</title>
        <authorList>
            <person name="Kostygov A.Y."/>
            <person name="Butenko A."/>
            <person name="Nenarokova A."/>
            <person name="Tashyreva D."/>
            <person name="Flegontov P."/>
            <person name="Lukes J."/>
            <person name="Yurchenko V."/>
        </authorList>
    </citation>
    <scope>NUCLEOTIDE SEQUENCE [LARGE SCALE GENOMIC DNA]</scope>
    <source>
        <strain evidence="9 10">E262</strain>
    </source>
</reference>
<keyword evidence="4 6" id="KW-0808">Transferase</keyword>
<sequence length="296" mass="32574">MDDCLLSLAYNQSYPAGTLYVVATPLGNVADITLRALHVLMMVDVIAAEDTRNSSQLLSRYGIDKPLIATHEHNESVVAKELVSRLRTGERIAYISDAGTPGISDPGAQLVDAVRSAGLQIMPIPGVSALVTLLSAAGSWIERFIFFGFLPSKSTRLESMLKTLKNETSTLIFYEAPHRIVETISTMTKVLGGDRRLLIGRELTKRFEQIHECNLHDAVTWFGKDTNRQRGEFVLAVEGALEETASAGINSETERVLTLLLRELSIKNAVQLTSAITGTARNKLYNRALMLKKMNQ</sequence>
<evidence type="ECO:0000313" key="9">
    <source>
        <dbReference type="EMBL" id="PSB92451.1"/>
    </source>
</evidence>
<dbReference type="SUPFAM" id="SSF53790">
    <property type="entry name" value="Tetrapyrrole methylase"/>
    <property type="match status" value="1"/>
</dbReference>
<dbReference type="GO" id="GO:0032259">
    <property type="term" value="P:methylation"/>
    <property type="evidence" value="ECO:0007669"/>
    <property type="project" value="UniProtKB-KW"/>
</dbReference>
<dbReference type="GO" id="GO:0008168">
    <property type="term" value="F:methyltransferase activity"/>
    <property type="evidence" value="ECO:0007669"/>
    <property type="project" value="UniProtKB-KW"/>
</dbReference>
<keyword evidence="2 6" id="KW-0698">rRNA processing</keyword>
<feature type="domain" description="RsmI HTH" evidence="8">
    <location>
        <begin position="249"/>
        <end position="292"/>
    </location>
</feature>
<dbReference type="Proteomes" id="UP000242660">
    <property type="component" value="Unassembled WGS sequence"/>
</dbReference>
<dbReference type="Pfam" id="PF00590">
    <property type="entry name" value="TP_methylase"/>
    <property type="match status" value="1"/>
</dbReference>
<dbReference type="InterPro" id="IPR014777">
    <property type="entry name" value="4pyrrole_Mease_sub1"/>
</dbReference>
<evidence type="ECO:0000256" key="1">
    <source>
        <dbReference type="ARBA" id="ARBA00022490"/>
    </source>
</evidence>
<dbReference type="HAMAP" id="MF_01877">
    <property type="entry name" value="16SrRNA_methyltr_I"/>
    <property type="match status" value="1"/>
</dbReference>
<comment type="caution">
    <text evidence="9">The sequence shown here is derived from an EMBL/GenBank/DDBJ whole genome shotgun (WGS) entry which is preliminary data.</text>
</comment>
<organism evidence="9 10">
    <name type="scientific">Candidatus Pandoraea novymonadis</name>
    <dbReference type="NCBI Taxonomy" id="1808959"/>
    <lineage>
        <taxon>Bacteria</taxon>
        <taxon>Pseudomonadati</taxon>
        <taxon>Pseudomonadota</taxon>
        <taxon>Betaproteobacteria</taxon>
        <taxon>Burkholderiales</taxon>
        <taxon>Burkholderiaceae</taxon>
        <taxon>Pandoraea</taxon>
    </lineage>
</organism>
<dbReference type="Gene3D" id="3.40.1010.10">
    <property type="entry name" value="Cobalt-precorrin-4 Transmethylase, Domain 1"/>
    <property type="match status" value="1"/>
</dbReference>
<protein>
    <recommendedName>
        <fullName evidence="6">Ribosomal RNA small subunit methyltransferase I</fullName>
        <ecNumber evidence="6">2.1.1.198</ecNumber>
    </recommendedName>
    <alternativeName>
        <fullName evidence="6">16S rRNA 2'-O-ribose C1402 methyltransferase</fullName>
    </alternativeName>
    <alternativeName>
        <fullName evidence="6">rRNA (cytidine-2'-O-)-methyltransferase RsmI</fullName>
    </alternativeName>
</protein>
<keyword evidence="5 6" id="KW-0949">S-adenosyl-L-methionine</keyword>
<gene>
    <name evidence="6 9" type="primary">rsmI</name>
    <name evidence="9" type="ORF">BZL35_00694</name>
</gene>
<evidence type="ECO:0000256" key="2">
    <source>
        <dbReference type="ARBA" id="ARBA00022552"/>
    </source>
</evidence>
<dbReference type="CDD" id="cd11648">
    <property type="entry name" value="RsmI"/>
    <property type="match status" value="1"/>
</dbReference>
<evidence type="ECO:0000259" key="7">
    <source>
        <dbReference type="Pfam" id="PF00590"/>
    </source>
</evidence>